<dbReference type="SUPFAM" id="SSF46774">
    <property type="entry name" value="ARID-like"/>
    <property type="match status" value="1"/>
</dbReference>
<keyword evidence="2" id="KW-0805">Transcription regulation</keyword>
<keyword evidence="3" id="KW-0804">Transcription</keyword>
<dbReference type="PANTHER" id="PTHR22970:SF14">
    <property type="entry name" value="AT-RICH INTERACTIVE DOMAIN-CONTAINING PROTEIN 2"/>
    <property type="match status" value="1"/>
</dbReference>
<feature type="compositionally biased region" description="Low complexity" evidence="6">
    <location>
        <begin position="1427"/>
        <end position="1444"/>
    </location>
</feature>
<dbReference type="GO" id="GO:0006355">
    <property type="term" value="P:regulation of DNA-templated transcription"/>
    <property type="evidence" value="ECO:0007669"/>
    <property type="project" value="InterPro"/>
</dbReference>
<sequence>MSTPEGEEPPGREEFVASLTRFGEQRGINVDFQARVNTKHIDLYKLWNVVKSKGGYDAVSGEKLAWRKVGLDFNLGSANAAAYAFALKTAYYKNLAAYEIKTLHGREPPPIEILEKLTAKGGDILSRTVENFRPPQRSSFINGDSDSGGEESKTPKDEKMDIDEPGSIGRSTRGLRQAPPQRIPFQPDVSSSRQLRHSSGHAQSPQPTAMAHTGYNYSASSNPNSAQFAIANYEPRPQMPLTLRPIMTPSYNAAMFEERQKIARMARKVELGLLSPSTKGMMKPGGTSPASELIFTKLTKDEAGFDGPNIYVRTLQGLRSHVPEEQDYALHHLVKISHERGDKYKFDAFPNLAEGLIEYVLGVSSLFYDVKWEICYSDYEDGTNVLDGIRGTPDILQRIQSLKRIDTPDEMESEEFARKLTKVLEAGLTIRNLSLLEDNAVYLSEMAQLRDFLSIALNLPNSPLITELKHYALDISEQVTKYWRMDESDPLYKSLLSQLNTGIDRGAILTALRAISRISMNLDDTNLLKGVPVSVVKRICEWTLLDDEDLVSACLDFLYQFTAVPENVAFLLNNSKEVSLPSFLGQLTRLLQYHARTEILKTEATKAIAAASATEIPNVPQDLMDQFLKYEEPDRSNHWLKAVFEEDAESDITQIALWQAYQARFTDYTSPTTQLLPAAEFIKNVSTIFAGANAQVVNGVNHKFIIKGIRPRHAPMDPKGRVYNRCLWKVPGSKACGEYFLKPKHMFDHLVYDHLGIDRRDDGTWAFESTTRTNQCPDDCYWSSCRHFTNGGKVPSPYQLGMHIKTHLPDVSNKAVLRQKNNRTPANQTALPHKKTYGKTMPTEIVDVDPAQGREATYNYQTYQNTAVDELGNAAGLPLTSVLVLRNLARNIPKAAALLDTIKRDAFRIDCIEKLFGPLKDRFLFVMAHNRPLAGGSKSDMALSSMSSASTVMQAPVTLHLCKFSHCTSPNPQAKIIWTHLPQRSDMFAVLDVVRKVETGSIVSETKVLRVIRGRELLEEVTFPELQHQVRLDEERALSQPVPDNLLRVLVIVKKPLLALRYMLPDRQIRKTQMKFEPESGCDVALEAFMTAGLPIRNKNLLQVQGQGPQLSQPQSHSQARPVLLSGDQVQRLQSSQLQPHSQEQSGSLNALQAQRPQSSQLQPHSQEQSGSLNAPQVQRLQSSQLHPYPQEWPGFLNASEAARSQSSQCAFPASSQLASQEGTLIRKADYNNIPPSAQPANGSIWSTSALSGVNQDEFSRPISASSRSYLDAFGSTTTATSVPTLAKPRNQKGLLPSPVFNGSYEPFGNSRVRPMSAPEQTQTQSDYNNTLTLSPMLPPQRTLPFPDKKIHPFWKDEVASQEESKKKTTNIKTNSKRQTKPRAQPVKPRKSRAKVDATHIPSDPMSTDPLQREPPPYQSCADKKAPSSSAPPKARAKAKVSSPTVPTRNPSTELKATLTLSKPSASSNIIPRKRSLIDQSLSQSNKRQTQAMTKFTAETLTTTPGPTTAVVEQKPHRLLPATDPFIKNNPNQGLLDNIDNLMSKYNEHEAQSDKDRAQAIIDMLSECNKDDGFDELMDDIEGAWKRIGLGLCGP</sequence>
<feature type="domain" description="ARID" evidence="7">
    <location>
        <begin position="9"/>
        <end position="103"/>
    </location>
</feature>
<accession>A0A8H3FEJ5</accession>
<feature type="compositionally biased region" description="Basic and acidic residues" evidence="6">
    <location>
        <begin position="150"/>
        <end position="159"/>
    </location>
</feature>
<protein>
    <submittedName>
        <fullName evidence="9">Chromatin structure-remodeling complex protein rsc9</fullName>
    </submittedName>
</protein>
<dbReference type="PROSITE" id="PS51011">
    <property type="entry name" value="ARID"/>
    <property type="match status" value="1"/>
</dbReference>
<comment type="caution">
    <text evidence="9">The sequence shown here is derived from an EMBL/GenBank/DDBJ whole genome shotgun (WGS) entry which is preliminary data.</text>
</comment>
<keyword evidence="1" id="KW-0156">Chromatin regulator</keyword>
<dbReference type="PROSITE" id="PS51526">
    <property type="entry name" value="RFX_DBD"/>
    <property type="match status" value="1"/>
</dbReference>
<feature type="coiled-coil region" evidence="5">
    <location>
        <begin position="1532"/>
        <end position="1559"/>
    </location>
</feature>
<dbReference type="CDD" id="cd16100">
    <property type="entry name" value="ARID"/>
    <property type="match status" value="1"/>
</dbReference>
<dbReference type="Pfam" id="PF01388">
    <property type="entry name" value="ARID"/>
    <property type="match status" value="1"/>
</dbReference>
<dbReference type="Proteomes" id="UP000664534">
    <property type="component" value="Unassembled WGS sequence"/>
</dbReference>
<dbReference type="GO" id="GO:0006325">
    <property type="term" value="P:chromatin organization"/>
    <property type="evidence" value="ECO:0007669"/>
    <property type="project" value="UniProtKB-KW"/>
</dbReference>
<gene>
    <name evidence="9" type="primary">RSC9</name>
    <name evidence="9" type="ORF">IMSHALPRED_005607</name>
</gene>
<evidence type="ECO:0000256" key="4">
    <source>
        <dbReference type="ARBA" id="ARBA00023242"/>
    </source>
</evidence>
<dbReference type="GO" id="GO:0016586">
    <property type="term" value="C:RSC-type complex"/>
    <property type="evidence" value="ECO:0007669"/>
    <property type="project" value="TreeGrafter"/>
</dbReference>
<evidence type="ECO:0000259" key="7">
    <source>
        <dbReference type="PROSITE" id="PS51011"/>
    </source>
</evidence>
<feature type="domain" description="RFX-type winged-helix" evidence="8">
    <location>
        <begin position="636"/>
        <end position="713"/>
    </location>
</feature>
<dbReference type="Gene3D" id="1.10.150.60">
    <property type="entry name" value="ARID DNA-binding domain"/>
    <property type="match status" value="1"/>
</dbReference>
<feature type="region of interest" description="Disordered" evidence="6">
    <location>
        <begin position="1131"/>
        <end position="1180"/>
    </location>
</feature>
<dbReference type="GO" id="GO:0007131">
    <property type="term" value="P:reciprocal meiotic recombination"/>
    <property type="evidence" value="ECO:0007669"/>
    <property type="project" value="InterPro"/>
</dbReference>
<evidence type="ECO:0000256" key="3">
    <source>
        <dbReference type="ARBA" id="ARBA00023163"/>
    </source>
</evidence>
<feature type="region of interest" description="Disordered" evidence="6">
    <location>
        <begin position="1306"/>
        <end position="1325"/>
    </location>
</feature>
<dbReference type="GO" id="GO:0003677">
    <property type="term" value="F:DNA binding"/>
    <property type="evidence" value="ECO:0007669"/>
    <property type="project" value="InterPro"/>
</dbReference>
<feature type="compositionally biased region" description="Basic and acidic residues" evidence="6">
    <location>
        <begin position="1358"/>
        <end position="1367"/>
    </location>
</feature>
<dbReference type="EMBL" id="CAJPDT010000030">
    <property type="protein sequence ID" value="CAF9922185.1"/>
    <property type="molecule type" value="Genomic_DNA"/>
</dbReference>
<evidence type="ECO:0000256" key="1">
    <source>
        <dbReference type="ARBA" id="ARBA00022853"/>
    </source>
</evidence>
<proteinExistence type="predicted"/>
<dbReference type="InterPro" id="IPR052406">
    <property type="entry name" value="Chromatin_Remodeling_Comp"/>
</dbReference>
<name>A0A8H3FEJ5_9LECA</name>
<organism evidence="9 10">
    <name type="scientific">Imshaugia aleurites</name>
    <dbReference type="NCBI Taxonomy" id="172621"/>
    <lineage>
        <taxon>Eukaryota</taxon>
        <taxon>Fungi</taxon>
        <taxon>Dikarya</taxon>
        <taxon>Ascomycota</taxon>
        <taxon>Pezizomycotina</taxon>
        <taxon>Lecanoromycetes</taxon>
        <taxon>OSLEUM clade</taxon>
        <taxon>Lecanoromycetidae</taxon>
        <taxon>Lecanorales</taxon>
        <taxon>Lecanorineae</taxon>
        <taxon>Parmeliaceae</taxon>
        <taxon>Imshaugia</taxon>
    </lineage>
</organism>
<dbReference type="Pfam" id="PF03525">
    <property type="entry name" value="Meiotic_rec114"/>
    <property type="match status" value="1"/>
</dbReference>
<dbReference type="InterPro" id="IPR004354">
    <property type="entry name" value="Meiotic_Rec114"/>
</dbReference>
<feature type="region of interest" description="Disordered" evidence="6">
    <location>
        <begin position="1330"/>
        <end position="1349"/>
    </location>
</feature>
<evidence type="ECO:0000256" key="5">
    <source>
        <dbReference type="SAM" id="Coils"/>
    </source>
</evidence>
<dbReference type="InterPro" id="IPR001606">
    <property type="entry name" value="ARID_dom"/>
</dbReference>
<feature type="region of interest" description="Disordered" evidence="6">
    <location>
        <begin position="1281"/>
        <end position="1300"/>
    </location>
</feature>
<reference evidence="9" key="1">
    <citation type="submission" date="2021-03" db="EMBL/GenBank/DDBJ databases">
        <authorList>
            <person name="Tagirdzhanova G."/>
        </authorList>
    </citation>
    <scope>NUCLEOTIDE SEQUENCE</scope>
</reference>
<dbReference type="SMART" id="SM00501">
    <property type="entry name" value="BRIGHT"/>
    <property type="match status" value="1"/>
</dbReference>
<feature type="region of interest" description="Disordered" evidence="6">
    <location>
        <begin position="1358"/>
        <end position="1452"/>
    </location>
</feature>
<dbReference type="InterPro" id="IPR036431">
    <property type="entry name" value="ARID_dom_sf"/>
</dbReference>
<dbReference type="PANTHER" id="PTHR22970">
    <property type="entry name" value="AT-RICH INTERACTIVE DOMAIN-CONTAINING PROTEIN 2"/>
    <property type="match status" value="1"/>
</dbReference>
<evidence type="ECO:0000256" key="2">
    <source>
        <dbReference type="ARBA" id="ARBA00023015"/>
    </source>
</evidence>
<feature type="region of interest" description="Disordered" evidence="6">
    <location>
        <begin position="128"/>
        <end position="215"/>
    </location>
</feature>
<dbReference type="InterPro" id="IPR003150">
    <property type="entry name" value="DNA-bd_RFX"/>
</dbReference>
<evidence type="ECO:0000313" key="9">
    <source>
        <dbReference type="EMBL" id="CAF9922185.1"/>
    </source>
</evidence>
<dbReference type="SMART" id="SM01014">
    <property type="entry name" value="ARID"/>
    <property type="match status" value="1"/>
</dbReference>
<feature type="compositionally biased region" description="Polar residues" evidence="6">
    <location>
        <begin position="136"/>
        <end position="145"/>
    </location>
</feature>
<dbReference type="OrthoDB" id="338531at2759"/>
<keyword evidence="10" id="KW-1185">Reference proteome</keyword>
<evidence type="ECO:0000313" key="10">
    <source>
        <dbReference type="Proteomes" id="UP000664534"/>
    </source>
</evidence>
<evidence type="ECO:0000256" key="6">
    <source>
        <dbReference type="SAM" id="MobiDB-lite"/>
    </source>
</evidence>
<evidence type="ECO:0000259" key="8">
    <source>
        <dbReference type="PROSITE" id="PS51526"/>
    </source>
</evidence>
<keyword evidence="4" id="KW-0539">Nucleus</keyword>
<keyword evidence="5" id="KW-0175">Coiled coil</keyword>